<dbReference type="PANTHER" id="PTHR12496">
    <property type="entry name" value="CGI-41 METHYLTRANSFERASE"/>
    <property type="match status" value="1"/>
</dbReference>
<proteinExistence type="predicted"/>
<gene>
    <name evidence="2" type="ORF">DGAL_LOCUS4135</name>
</gene>
<keyword evidence="3" id="KW-1185">Reference proteome</keyword>
<comment type="caution">
    <text evidence="2">The sequence shown here is derived from an EMBL/GenBank/DDBJ whole genome shotgun (WGS) entry which is preliminary data.</text>
</comment>
<dbReference type="AlphaFoldDB" id="A0A8J2RLS8"/>
<protein>
    <recommendedName>
        <fullName evidence="1">Methyltransferase domain-containing protein</fullName>
    </recommendedName>
</protein>
<name>A0A8J2RLS8_9CRUS</name>
<dbReference type="OrthoDB" id="5875367at2759"/>
<sequence length="483" mass="53907">MSQKSGYKCVVLQDQIRNCHTFLTTYKWLTDSFVLDFFTENHWAKLSSSWAQTLDLLSLQDMGDWILSPSGPSKPSVFVLPLSLLAFKASCKALALDRTAISSLDEINSYLNKLGFKCESSSQEWISPNSSCKPKGALGSLSQVFHRQVKPKKQHELYRMGQCCATISQVTNCRTVVDVGAGVGHLSRFLSYGYGLDVICLEGVEKYGSAAAKMDSKLEESCVRLGIINITTPRHITLSLSPHTSNLMEVLGPHIAETSAVGLIGLHTCGDLGPTLIRNFAVDPGIKFILAIGCCYMKMSLDRTSSVRGYPMSNFVQNELNPSFVSYEALEVACHALESYTSRLTDLESEKLKVHCYRATLETLLIKLDPPLERAGLRSVKNAHLMPFEEYARKALDRMDVELNSSDLSSEHIQSCLEQWKRVVMFYSLRLMLAPVIETVVQLDRLLYLTEQGWCGCLLPLFDCRLSPRNFALLCVKPEPKNC</sequence>
<evidence type="ECO:0000313" key="2">
    <source>
        <dbReference type="EMBL" id="CAH0101784.1"/>
    </source>
</evidence>
<dbReference type="Proteomes" id="UP000789390">
    <property type="component" value="Unassembled WGS sequence"/>
</dbReference>
<dbReference type="EMBL" id="CAKKLH010000068">
    <property type="protein sequence ID" value="CAH0101784.1"/>
    <property type="molecule type" value="Genomic_DNA"/>
</dbReference>
<reference evidence="2" key="1">
    <citation type="submission" date="2021-11" db="EMBL/GenBank/DDBJ databases">
        <authorList>
            <person name="Schell T."/>
        </authorList>
    </citation>
    <scope>NUCLEOTIDE SEQUENCE</scope>
    <source>
        <strain evidence="2">M5</strain>
    </source>
</reference>
<evidence type="ECO:0000259" key="1">
    <source>
        <dbReference type="Pfam" id="PF13679"/>
    </source>
</evidence>
<organism evidence="2 3">
    <name type="scientific">Daphnia galeata</name>
    <dbReference type="NCBI Taxonomy" id="27404"/>
    <lineage>
        <taxon>Eukaryota</taxon>
        <taxon>Metazoa</taxon>
        <taxon>Ecdysozoa</taxon>
        <taxon>Arthropoda</taxon>
        <taxon>Crustacea</taxon>
        <taxon>Branchiopoda</taxon>
        <taxon>Diplostraca</taxon>
        <taxon>Cladocera</taxon>
        <taxon>Anomopoda</taxon>
        <taxon>Daphniidae</taxon>
        <taxon>Daphnia</taxon>
    </lineage>
</organism>
<dbReference type="Pfam" id="PF13679">
    <property type="entry name" value="Methyltransf_32"/>
    <property type="match status" value="1"/>
</dbReference>
<feature type="domain" description="Methyltransferase" evidence="1">
    <location>
        <begin position="152"/>
        <end position="300"/>
    </location>
</feature>
<evidence type="ECO:0000313" key="3">
    <source>
        <dbReference type="Proteomes" id="UP000789390"/>
    </source>
</evidence>
<accession>A0A8J2RLS8</accession>
<dbReference type="InterPro" id="IPR052220">
    <property type="entry name" value="METTL25"/>
</dbReference>
<dbReference type="InterPro" id="IPR025714">
    <property type="entry name" value="Methyltranfer_dom"/>
</dbReference>
<dbReference type="PANTHER" id="PTHR12496:SF2">
    <property type="entry name" value="METHYLTRANSFERASE-LIKE PROTEIN 25B"/>
    <property type="match status" value="1"/>
</dbReference>